<dbReference type="EMBL" id="VUJU01001573">
    <property type="protein sequence ID" value="KAF0764682.1"/>
    <property type="molecule type" value="Genomic_DNA"/>
</dbReference>
<dbReference type="OrthoDB" id="7331812at2759"/>
<name>A0A6G0Z272_APHCR</name>
<dbReference type="Pfam" id="PF21787">
    <property type="entry name" value="TNP-like_RNaseH_N"/>
    <property type="match status" value="1"/>
</dbReference>
<comment type="caution">
    <text evidence="2">The sequence shown here is derived from an EMBL/GenBank/DDBJ whole genome shotgun (WGS) entry which is preliminary data.</text>
</comment>
<feature type="domain" description="Transposable element P transposase-like RNase H" evidence="1">
    <location>
        <begin position="23"/>
        <end position="71"/>
    </location>
</feature>
<organism evidence="2 3">
    <name type="scientific">Aphis craccivora</name>
    <name type="common">Cowpea aphid</name>
    <dbReference type="NCBI Taxonomy" id="307492"/>
    <lineage>
        <taxon>Eukaryota</taxon>
        <taxon>Metazoa</taxon>
        <taxon>Ecdysozoa</taxon>
        <taxon>Arthropoda</taxon>
        <taxon>Hexapoda</taxon>
        <taxon>Insecta</taxon>
        <taxon>Pterygota</taxon>
        <taxon>Neoptera</taxon>
        <taxon>Paraneoptera</taxon>
        <taxon>Hemiptera</taxon>
        <taxon>Sternorrhyncha</taxon>
        <taxon>Aphidomorpha</taxon>
        <taxon>Aphidoidea</taxon>
        <taxon>Aphididae</taxon>
        <taxon>Aphidini</taxon>
        <taxon>Aphis</taxon>
        <taxon>Aphis</taxon>
    </lineage>
</organism>
<dbReference type="AlphaFoldDB" id="A0A6G0Z272"/>
<dbReference type="InterPro" id="IPR048365">
    <property type="entry name" value="TNP-like_RNaseH_N"/>
</dbReference>
<accession>A0A6G0Z272</accession>
<gene>
    <name evidence="2" type="ORF">FWK35_00001773</name>
</gene>
<keyword evidence="3" id="KW-1185">Reference proteome</keyword>
<proteinExistence type="predicted"/>
<evidence type="ECO:0000313" key="2">
    <source>
        <dbReference type="EMBL" id="KAF0764682.1"/>
    </source>
</evidence>
<protein>
    <recommendedName>
        <fullName evidence="1">Transposable element P transposase-like RNase H domain-containing protein</fullName>
    </recommendedName>
</protein>
<dbReference type="Proteomes" id="UP000478052">
    <property type="component" value="Unassembled WGS sequence"/>
</dbReference>
<evidence type="ECO:0000259" key="1">
    <source>
        <dbReference type="Pfam" id="PF21787"/>
    </source>
</evidence>
<evidence type="ECO:0000313" key="3">
    <source>
        <dbReference type="Proteomes" id="UP000478052"/>
    </source>
</evidence>
<reference evidence="2 3" key="1">
    <citation type="submission" date="2019-08" db="EMBL/GenBank/DDBJ databases">
        <title>Whole genome of Aphis craccivora.</title>
        <authorList>
            <person name="Voronova N.V."/>
            <person name="Shulinski R.S."/>
            <person name="Bandarenka Y.V."/>
            <person name="Zhorov D.G."/>
            <person name="Warner D."/>
        </authorList>
    </citation>
    <scope>NUCLEOTIDE SEQUENCE [LARGE SCALE GENOMIC DNA]</scope>
    <source>
        <strain evidence="2">180601</strain>
        <tissue evidence="2">Whole Body</tissue>
    </source>
</reference>
<sequence>MKNVLYLPNVQFLRSWLKGLDVSCGINQNILNILKLNFQTAPLREKLVSTIIDEMSLKQLITYNSQNDNFMDMKILDLIFMEILKF</sequence>